<dbReference type="InterPro" id="IPR028082">
    <property type="entry name" value="Peripla_BP_I"/>
</dbReference>
<dbReference type="Pfam" id="PF00356">
    <property type="entry name" value="LacI"/>
    <property type="match status" value="1"/>
</dbReference>
<dbReference type="AlphaFoldDB" id="A0A559J183"/>
<dbReference type="InterPro" id="IPR010982">
    <property type="entry name" value="Lambda_DNA-bd_dom_sf"/>
</dbReference>
<keyword evidence="6" id="KW-1185">Reference proteome</keyword>
<evidence type="ECO:0000259" key="4">
    <source>
        <dbReference type="PROSITE" id="PS50932"/>
    </source>
</evidence>
<dbReference type="CDD" id="cd01392">
    <property type="entry name" value="HTH_LacI"/>
    <property type="match status" value="1"/>
</dbReference>
<dbReference type="SMART" id="SM00354">
    <property type="entry name" value="HTH_LACI"/>
    <property type="match status" value="1"/>
</dbReference>
<evidence type="ECO:0000313" key="6">
    <source>
        <dbReference type="Proteomes" id="UP000318102"/>
    </source>
</evidence>
<dbReference type="InterPro" id="IPR000843">
    <property type="entry name" value="HTH_LacI"/>
</dbReference>
<dbReference type="PROSITE" id="PS00356">
    <property type="entry name" value="HTH_LACI_1"/>
    <property type="match status" value="1"/>
</dbReference>
<organism evidence="5 6">
    <name type="scientific">Paenibacillus agilis</name>
    <dbReference type="NCBI Taxonomy" id="3020863"/>
    <lineage>
        <taxon>Bacteria</taxon>
        <taxon>Bacillati</taxon>
        <taxon>Bacillota</taxon>
        <taxon>Bacilli</taxon>
        <taxon>Bacillales</taxon>
        <taxon>Paenibacillaceae</taxon>
        <taxon>Paenibacillus</taxon>
    </lineage>
</organism>
<feature type="domain" description="HTH lacI-type" evidence="4">
    <location>
        <begin position="4"/>
        <end position="60"/>
    </location>
</feature>
<dbReference type="EMBL" id="VNJK01000001">
    <property type="protein sequence ID" value="TVX93601.1"/>
    <property type="molecule type" value="Genomic_DNA"/>
</dbReference>
<gene>
    <name evidence="5" type="ORF">FPZ44_11350</name>
</gene>
<protein>
    <submittedName>
        <fullName evidence="5">LacI family DNA-binding transcriptional regulator</fullName>
    </submittedName>
</protein>
<dbReference type="PANTHER" id="PTHR30146">
    <property type="entry name" value="LACI-RELATED TRANSCRIPTIONAL REPRESSOR"/>
    <property type="match status" value="1"/>
</dbReference>
<dbReference type="Proteomes" id="UP000318102">
    <property type="component" value="Unassembled WGS sequence"/>
</dbReference>
<evidence type="ECO:0000256" key="2">
    <source>
        <dbReference type="ARBA" id="ARBA00023125"/>
    </source>
</evidence>
<dbReference type="Gene3D" id="3.40.50.2300">
    <property type="match status" value="1"/>
</dbReference>
<proteinExistence type="predicted"/>
<dbReference type="SUPFAM" id="SSF53822">
    <property type="entry name" value="Periplasmic binding protein-like I"/>
    <property type="match status" value="1"/>
</dbReference>
<dbReference type="PRINTS" id="PR00036">
    <property type="entry name" value="HTHLACI"/>
</dbReference>
<evidence type="ECO:0000313" key="5">
    <source>
        <dbReference type="EMBL" id="TVX93601.1"/>
    </source>
</evidence>
<evidence type="ECO:0000256" key="1">
    <source>
        <dbReference type="ARBA" id="ARBA00023015"/>
    </source>
</evidence>
<dbReference type="GO" id="GO:0000976">
    <property type="term" value="F:transcription cis-regulatory region binding"/>
    <property type="evidence" value="ECO:0007669"/>
    <property type="project" value="TreeGrafter"/>
</dbReference>
<dbReference type="GO" id="GO:0003700">
    <property type="term" value="F:DNA-binding transcription factor activity"/>
    <property type="evidence" value="ECO:0007669"/>
    <property type="project" value="TreeGrafter"/>
</dbReference>
<sequence length="304" mass="34263">MKKVTIKDIAKEANVSTATVSYILNNVPKQTITDETRCRVLTAAERLNYVPNLAARSLVKRKTGLIGILINRAANEPWWRQLRYADMVNQLEQLLTERGYHVVLSSIEAEKPKVGIIAERKLDGVFLIDVKEEHFYSISFHFPAGVPLVVVDSLVEDSLFYKVIHDYELALQTAQSWNVGHACYYVIEPYYNEPYVQAIKDAIGVEDSQLYVMEDEAQLTEFISRQPAGSKGIIFNEFIGTLAAKYADPADLTIVCTSGCPEMVPARAKRVSAIENKSQISFELMIQLLKLDGELPIDKYIKVK</sequence>
<name>A0A559J183_9BACL</name>
<dbReference type="PANTHER" id="PTHR30146:SF109">
    <property type="entry name" value="HTH-TYPE TRANSCRIPTIONAL REGULATOR GALS"/>
    <property type="match status" value="1"/>
</dbReference>
<dbReference type="PROSITE" id="PS50932">
    <property type="entry name" value="HTH_LACI_2"/>
    <property type="match status" value="1"/>
</dbReference>
<dbReference type="Gene3D" id="1.10.260.40">
    <property type="entry name" value="lambda repressor-like DNA-binding domains"/>
    <property type="match status" value="1"/>
</dbReference>
<evidence type="ECO:0000256" key="3">
    <source>
        <dbReference type="ARBA" id="ARBA00023163"/>
    </source>
</evidence>
<keyword evidence="2 5" id="KW-0238">DNA-binding</keyword>
<keyword evidence="1" id="KW-0805">Transcription regulation</keyword>
<comment type="caution">
    <text evidence="5">The sequence shown here is derived from an EMBL/GenBank/DDBJ whole genome shotgun (WGS) entry which is preliminary data.</text>
</comment>
<dbReference type="OrthoDB" id="9775106at2"/>
<accession>A0A559J183</accession>
<reference evidence="5 6" key="1">
    <citation type="submission" date="2019-07" db="EMBL/GenBank/DDBJ databases">
        <authorList>
            <person name="Kim J."/>
        </authorList>
    </citation>
    <scope>NUCLEOTIDE SEQUENCE [LARGE SCALE GENOMIC DNA]</scope>
    <source>
        <strain evidence="5 6">N4</strain>
    </source>
</reference>
<dbReference type="SUPFAM" id="SSF47413">
    <property type="entry name" value="lambda repressor-like DNA-binding domains"/>
    <property type="match status" value="1"/>
</dbReference>
<keyword evidence="3" id="KW-0804">Transcription</keyword>